<feature type="non-terminal residue" evidence="1">
    <location>
        <position position="70"/>
    </location>
</feature>
<organism evidence="1 2">
    <name type="scientific">Sphaerobolus stellatus (strain SS14)</name>
    <dbReference type="NCBI Taxonomy" id="990650"/>
    <lineage>
        <taxon>Eukaryota</taxon>
        <taxon>Fungi</taxon>
        <taxon>Dikarya</taxon>
        <taxon>Basidiomycota</taxon>
        <taxon>Agaricomycotina</taxon>
        <taxon>Agaricomycetes</taxon>
        <taxon>Phallomycetidae</taxon>
        <taxon>Geastrales</taxon>
        <taxon>Sphaerobolaceae</taxon>
        <taxon>Sphaerobolus</taxon>
    </lineage>
</organism>
<proteinExistence type="predicted"/>
<dbReference type="HOGENOM" id="CLU_2764952_0_0_1"/>
<protein>
    <submittedName>
        <fullName evidence="1">Uncharacterized protein</fullName>
    </submittedName>
</protein>
<evidence type="ECO:0000313" key="1">
    <source>
        <dbReference type="EMBL" id="KIJ44524.1"/>
    </source>
</evidence>
<dbReference type="Proteomes" id="UP000054279">
    <property type="component" value="Unassembled WGS sequence"/>
</dbReference>
<accession>A0A0C9VC38</accession>
<reference evidence="1 2" key="1">
    <citation type="submission" date="2014-06" db="EMBL/GenBank/DDBJ databases">
        <title>Evolutionary Origins and Diversification of the Mycorrhizal Mutualists.</title>
        <authorList>
            <consortium name="DOE Joint Genome Institute"/>
            <consortium name="Mycorrhizal Genomics Consortium"/>
            <person name="Kohler A."/>
            <person name="Kuo A."/>
            <person name="Nagy L.G."/>
            <person name="Floudas D."/>
            <person name="Copeland A."/>
            <person name="Barry K.W."/>
            <person name="Cichocki N."/>
            <person name="Veneault-Fourrey C."/>
            <person name="LaButti K."/>
            <person name="Lindquist E.A."/>
            <person name="Lipzen A."/>
            <person name="Lundell T."/>
            <person name="Morin E."/>
            <person name="Murat C."/>
            <person name="Riley R."/>
            <person name="Ohm R."/>
            <person name="Sun H."/>
            <person name="Tunlid A."/>
            <person name="Henrissat B."/>
            <person name="Grigoriev I.V."/>
            <person name="Hibbett D.S."/>
            <person name="Martin F."/>
        </authorList>
    </citation>
    <scope>NUCLEOTIDE SEQUENCE [LARGE SCALE GENOMIC DNA]</scope>
    <source>
        <strain evidence="1 2">SS14</strain>
    </source>
</reference>
<dbReference type="EMBL" id="KN837117">
    <property type="protein sequence ID" value="KIJ44524.1"/>
    <property type="molecule type" value="Genomic_DNA"/>
</dbReference>
<keyword evidence="2" id="KW-1185">Reference proteome</keyword>
<dbReference type="AlphaFoldDB" id="A0A0C9VC38"/>
<name>A0A0C9VC38_SPHS4</name>
<evidence type="ECO:0000313" key="2">
    <source>
        <dbReference type="Proteomes" id="UP000054279"/>
    </source>
</evidence>
<sequence>RFLRWARLKLPNGQIARSLWKETSISLKNIRQARCVKVKIDGIICFAEVQFYFCMTVLKELKAVALIRLY</sequence>
<feature type="non-terminal residue" evidence="1">
    <location>
        <position position="1"/>
    </location>
</feature>
<dbReference type="OrthoDB" id="2669721at2759"/>
<gene>
    <name evidence="1" type="ORF">M422DRAFT_104374</name>
</gene>